<evidence type="ECO:0000313" key="2">
    <source>
        <dbReference type="EMBL" id="MED4404121.1"/>
    </source>
</evidence>
<comment type="caution">
    <text evidence="2">The sequence shown here is derived from an EMBL/GenBank/DDBJ whole genome shotgun (WGS) entry which is preliminary data.</text>
</comment>
<reference evidence="2 3" key="1">
    <citation type="submission" date="2023-03" db="EMBL/GenBank/DDBJ databases">
        <title>Bacillus Genome Sequencing.</title>
        <authorList>
            <person name="Dunlap C."/>
        </authorList>
    </citation>
    <scope>NUCLEOTIDE SEQUENCE [LARGE SCALE GENOMIC DNA]</scope>
    <source>
        <strain evidence="2 3">NRS-1717</strain>
    </source>
</reference>
<evidence type="ECO:0000313" key="3">
    <source>
        <dbReference type="Proteomes" id="UP001342826"/>
    </source>
</evidence>
<feature type="compositionally biased region" description="Low complexity" evidence="1">
    <location>
        <begin position="17"/>
        <end position="27"/>
    </location>
</feature>
<name>A0ABU6P454_9BACI</name>
<dbReference type="Proteomes" id="UP001342826">
    <property type="component" value="Unassembled WGS sequence"/>
</dbReference>
<protein>
    <submittedName>
        <fullName evidence="2">Uncharacterized protein</fullName>
    </submittedName>
</protein>
<proteinExistence type="predicted"/>
<dbReference type="RefSeq" id="WP_328016006.1">
    <property type="nucleotide sequence ID" value="NZ_JARTFS010000024.1"/>
</dbReference>
<feature type="region of interest" description="Disordered" evidence="1">
    <location>
        <begin position="17"/>
        <end position="36"/>
    </location>
</feature>
<dbReference type="EMBL" id="JARTFS010000024">
    <property type="protein sequence ID" value="MED4404121.1"/>
    <property type="molecule type" value="Genomic_DNA"/>
</dbReference>
<evidence type="ECO:0000256" key="1">
    <source>
        <dbReference type="SAM" id="MobiDB-lite"/>
    </source>
</evidence>
<gene>
    <name evidence="2" type="ORF">P9271_22805</name>
</gene>
<sequence>MYINNEKRITSYNTMNTTNNMVNRDTTSPTTYKTPKRDTLELSSMGRTMPGILDKGTAAHTTLYVDYSTFRQIANYTTNNPDCEWDEMGIDHEKRWIVVNGQRFESPLSEEEKRTMKKGQMTLLDYMEESRKLREEILPKQDKYKKVELDFTNNSDFDNIGDDPKIANLLKNEKVMNMLKDISKLRGGKISLSPTL</sequence>
<organism evidence="2 3">
    <name type="scientific">Metabacillus fastidiosus</name>
    <dbReference type="NCBI Taxonomy" id="1458"/>
    <lineage>
        <taxon>Bacteria</taxon>
        <taxon>Bacillati</taxon>
        <taxon>Bacillota</taxon>
        <taxon>Bacilli</taxon>
        <taxon>Bacillales</taxon>
        <taxon>Bacillaceae</taxon>
        <taxon>Metabacillus</taxon>
    </lineage>
</organism>
<keyword evidence="3" id="KW-1185">Reference proteome</keyword>
<accession>A0ABU6P454</accession>